<sequence length="60" mass="6767">MRQGFRCEFRLLTLDYVKKLKDIINNLVCGSKGVSEEAKTLGKRLISSTSISPNRCTDCE</sequence>
<evidence type="ECO:0000313" key="1">
    <source>
        <dbReference type="EMBL" id="MPN58946.1"/>
    </source>
</evidence>
<dbReference type="AlphaFoldDB" id="A0A645J664"/>
<gene>
    <name evidence="1" type="ORF">SDC9_206662</name>
</gene>
<comment type="caution">
    <text evidence="1">The sequence shown here is derived from an EMBL/GenBank/DDBJ whole genome shotgun (WGS) entry which is preliminary data.</text>
</comment>
<reference evidence="1" key="1">
    <citation type="submission" date="2019-08" db="EMBL/GenBank/DDBJ databases">
        <authorList>
            <person name="Kucharzyk K."/>
            <person name="Murdoch R.W."/>
            <person name="Higgins S."/>
            <person name="Loffler F."/>
        </authorList>
    </citation>
    <scope>NUCLEOTIDE SEQUENCE</scope>
</reference>
<name>A0A645J664_9ZZZZ</name>
<dbReference type="EMBL" id="VSSQ01132354">
    <property type="protein sequence ID" value="MPN58946.1"/>
    <property type="molecule type" value="Genomic_DNA"/>
</dbReference>
<organism evidence="1">
    <name type="scientific">bioreactor metagenome</name>
    <dbReference type="NCBI Taxonomy" id="1076179"/>
    <lineage>
        <taxon>unclassified sequences</taxon>
        <taxon>metagenomes</taxon>
        <taxon>ecological metagenomes</taxon>
    </lineage>
</organism>
<protein>
    <submittedName>
        <fullName evidence="1">Uncharacterized protein</fullName>
    </submittedName>
</protein>
<proteinExistence type="predicted"/>
<accession>A0A645J664</accession>